<feature type="signal peptide" evidence="4">
    <location>
        <begin position="1"/>
        <end position="21"/>
    </location>
</feature>
<dbReference type="InterPro" id="IPR001314">
    <property type="entry name" value="Peptidase_S1A"/>
</dbReference>
<evidence type="ECO:0000313" key="6">
    <source>
        <dbReference type="EMBL" id="CRL01806.1"/>
    </source>
</evidence>
<dbReference type="InterPro" id="IPR009003">
    <property type="entry name" value="Peptidase_S1_PA"/>
</dbReference>
<evidence type="ECO:0000256" key="1">
    <source>
        <dbReference type="ARBA" id="ARBA00023157"/>
    </source>
</evidence>
<name>A0A1J1IRU1_9DIPT</name>
<accession>A0A1J1IRU1</accession>
<evidence type="ECO:0000256" key="4">
    <source>
        <dbReference type="SAM" id="SignalP"/>
    </source>
</evidence>
<sequence>MYSRYPIICFIFLGLLLVVSGLPRNLETLSNLHKTNDARNFIVGGRKAAEGQFPYLVSLRTPWGAHFCGGAIINDRWILSAAHCTFFFDIPEIIAGSVRSDAGGERYAIKRIVNHENFDFNRDPFTDDICLLQTNQTIQFNDLIQSIPLSRNRIFRSSRGVIAGWGWNEGGLHLDPENFFPVVSEDLNYIEVSVLSHIECTSRLWLFAMYLQVNHVCTFAGRGAGVCTFDSGSPVVVDGEVVGIAAIVLPCATGIPDWGPRVSSYTRWIDANLRNFS</sequence>
<dbReference type="InterPro" id="IPR051487">
    <property type="entry name" value="Ser/Thr_Proteases_Immune/Dev"/>
</dbReference>
<reference evidence="6 7" key="1">
    <citation type="submission" date="2015-04" db="EMBL/GenBank/DDBJ databases">
        <authorList>
            <person name="Syromyatnikov M.Y."/>
            <person name="Popov V.N."/>
        </authorList>
    </citation>
    <scope>NUCLEOTIDE SEQUENCE [LARGE SCALE GENOMIC DNA]</scope>
</reference>
<dbReference type="GO" id="GO:0004252">
    <property type="term" value="F:serine-type endopeptidase activity"/>
    <property type="evidence" value="ECO:0007669"/>
    <property type="project" value="InterPro"/>
</dbReference>
<dbReference type="PANTHER" id="PTHR24256">
    <property type="entry name" value="TRYPTASE-RELATED"/>
    <property type="match status" value="1"/>
</dbReference>
<proteinExistence type="inferred from homology"/>
<evidence type="ECO:0000313" key="7">
    <source>
        <dbReference type="Proteomes" id="UP000183832"/>
    </source>
</evidence>
<keyword evidence="2" id="KW-0325">Glycoprotein</keyword>
<dbReference type="Gene3D" id="2.40.10.10">
    <property type="entry name" value="Trypsin-like serine proteases"/>
    <property type="match status" value="3"/>
</dbReference>
<dbReference type="STRING" id="568069.A0A1J1IRU1"/>
<dbReference type="FunFam" id="2.40.10.10:FF:000068">
    <property type="entry name" value="transmembrane protease serine 2"/>
    <property type="match status" value="1"/>
</dbReference>
<dbReference type="PRINTS" id="PR00722">
    <property type="entry name" value="CHYMOTRYPSIN"/>
</dbReference>
<dbReference type="CDD" id="cd00190">
    <property type="entry name" value="Tryp_SPc"/>
    <property type="match status" value="1"/>
</dbReference>
<dbReference type="SUPFAM" id="SSF50494">
    <property type="entry name" value="Trypsin-like serine proteases"/>
    <property type="match status" value="1"/>
</dbReference>
<keyword evidence="1" id="KW-1015">Disulfide bond</keyword>
<dbReference type="EMBL" id="CVRI01000056">
    <property type="protein sequence ID" value="CRL01806.1"/>
    <property type="molecule type" value="Genomic_DNA"/>
</dbReference>
<dbReference type="InterPro" id="IPR018114">
    <property type="entry name" value="TRYPSIN_HIS"/>
</dbReference>
<dbReference type="InterPro" id="IPR043504">
    <property type="entry name" value="Peptidase_S1_PA_chymotrypsin"/>
</dbReference>
<dbReference type="PROSITE" id="PS50240">
    <property type="entry name" value="TRYPSIN_DOM"/>
    <property type="match status" value="1"/>
</dbReference>
<gene>
    <name evidence="6" type="primary">similar to Chymotrypsin-1</name>
    <name evidence="6" type="ORF">CLUMA_CG015022</name>
</gene>
<dbReference type="OrthoDB" id="7788675at2759"/>
<evidence type="ECO:0000256" key="3">
    <source>
        <dbReference type="ARBA" id="ARBA00024195"/>
    </source>
</evidence>
<dbReference type="InterPro" id="IPR001254">
    <property type="entry name" value="Trypsin_dom"/>
</dbReference>
<feature type="domain" description="Peptidase S1" evidence="5">
    <location>
        <begin position="42"/>
        <end position="274"/>
    </location>
</feature>
<organism evidence="6 7">
    <name type="scientific">Clunio marinus</name>
    <dbReference type="NCBI Taxonomy" id="568069"/>
    <lineage>
        <taxon>Eukaryota</taxon>
        <taxon>Metazoa</taxon>
        <taxon>Ecdysozoa</taxon>
        <taxon>Arthropoda</taxon>
        <taxon>Hexapoda</taxon>
        <taxon>Insecta</taxon>
        <taxon>Pterygota</taxon>
        <taxon>Neoptera</taxon>
        <taxon>Endopterygota</taxon>
        <taxon>Diptera</taxon>
        <taxon>Nematocera</taxon>
        <taxon>Chironomoidea</taxon>
        <taxon>Chironomidae</taxon>
        <taxon>Clunio</taxon>
    </lineage>
</organism>
<feature type="chain" id="PRO_5012723865" evidence="4">
    <location>
        <begin position="22"/>
        <end position="277"/>
    </location>
</feature>
<evidence type="ECO:0000259" key="5">
    <source>
        <dbReference type="PROSITE" id="PS50240"/>
    </source>
</evidence>
<dbReference type="GO" id="GO:0006508">
    <property type="term" value="P:proteolysis"/>
    <property type="evidence" value="ECO:0007669"/>
    <property type="project" value="InterPro"/>
</dbReference>
<dbReference type="Pfam" id="PF00089">
    <property type="entry name" value="Trypsin"/>
    <property type="match status" value="1"/>
</dbReference>
<evidence type="ECO:0000256" key="2">
    <source>
        <dbReference type="ARBA" id="ARBA00023180"/>
    </source>
</evidence>
<protein>
    <submittedName>
        <fullName evidence="6">CLUMA_CG015022, isoform A</fullName>
    </submittedName>
</protein>
<comment type="similarity">
    <text evidence="3">Belongs to the peptidase S1 family. CLIP subfamily.</text>
</comment>
<dbReference type="AlphaFoldDB" id="A0A1J1IRU1"/>
<keyword evidence="4" id="KW-0732">Signal</keyword>
<dbReference type="PROSITE" id="PS00134">
    <property type="entry name" value="TRYPSIN_HIS"/>
    <property type="match status" value="1"/>
</dbReference>
<keyword evidence="7" id="KW-1185">Reference proteome</keyword>
<dbReference type="SMART" id="SM00020">
    <property type="entry name" value="Tryp_SPc"/>
    <property type="match status" value="1"/>
</dbReference>
<dbReference type="Proteomes" id="UP000183832">
    <property type="component" value="Unassembled WGS sequence"/>
</dbReference>